<gene>
    <name evidence="7" type="ORF">K8N75_12935</name>
</gene>
<dbReference type="Pfam" id="PF02754">
    <property type="entry name" value="CCG"/>
    <property type="match status" value="2"/>
</dbReference>
<evidence type="ECO:0000256" key="2">
    <source>
        <dbReference type="ARBA" id="ARBA00022723"/>
    </source>
</evidence>
<comment type="caution">
    <text evidence="7">The sequence shown here is derived from an EMBL/GenBank/DDBJ whole genome shotgun (WGS) entry which is preliminary data.</text>
</comment>
<proteinExistence type="predicted"/>
<evidence type="ECO:0000259" key="6">
    <source>
        <dbReference type="Pfam" id="PF02754"/>
    </source>
</evidence>
<dbReference type="PANTHER" id="PTHR43255:SF1">
    <property type="entry name" value="IRON-SULFUR-BINDING OXIDOREDUCTASE FADF-RELATED"/>
    <property type="match status" value="1"/>
</dbReference>
<dbReference type="Proteomes" id="UP000825933">
    <property type="component" value="Unassembled WGS sequence"/>
</dbReference>
<keyword evidence="5" id="KW-0411">Iron-sulfur</keyword>
<keyword evidence="1" id="KW-0004">4Fe-4S</keyword>
<dbReference type="InterPro" id="IPR051460">
    <property type="entry name" value="HdrC_iron-sulfur_subunit"/>
</dbReference>
<dbReference type="PANTHER" id="PTHR43255">
    <property type="entry name" value="IRON-SULFUR-BINDING OXIDOREDUCTASE FADF-RELATED-RELATED"/>
    <property type="match status" value="1"/>
</dbReference>
<accession>A0A8T5USB5</accession>
<evidence type="ECO:0000256" key="3">
    <source>
        <dbReference type="ARBA" id="ARBA00023002"/>
    </source>
</evidence>
<evidence type="ECO:0000256" key="4">
    <source>
        <dbReference type="ARBA" id="ARBA00023004"/>
    </source>
</evidence>
<feature type="domain" description="Cysteine-rich" evidence="6">
    <location>
        <begin position="2"/>
        <end position="84"/>
    </location>
</feature>
<dbReference type="InterPro" id="IPR004017">
    <property type="entry name" value="Cys_rich_dom"/>
</dbReference>
<dbReference type="GO" id="GO:0005886">
    <property type="term" value="C:plasma membrane"/>
    <property type="evidence" value="ECO:0007669"/>
    <property type="project" value="TreeGrafter"/>
</dbReference>
<name>A0A8T5USB5_9EURY</name>
<evidence type="ECO:0000256" key="5">
    <source>
        <dbReference type="ARBA" id="ARBA00023014"/>
    </source>
</evidence>
<reference evidence="8" key="1">
    <citation type="journal article" date="2022" name="Microbiol. Resour. Announc.">
        <title>Draft Genome Sequence of a Methanogenic Archaeon from West Spitsbergen Permafrost.</title>
        <authorList>
            <person name="Trubitsyn V."/>
            <person name="Rivkina E."/>
            <person name="Shcherbakova V."/>
        </authorList>
    </citation>
    <scope>NUCLEOTIDE SEQUENCE [LARGE SCALE GENOMIC DNA]</scope>
    <source>
        <strain evidence="8">VT</strain>
    </source>
</reference>
<dbReference type="GO" id="GO:0046872">
    <property type="term" value="F:metal ion binding"/>
    <property type="evidence" value="ECO:0007669"/>
    <property type="project" value="UniProtKB-KW"/>
</dbReference>
<evidence type="ECO:0000313" key="7">
    <source>
        <dbReference type="EMBL" id="MBZ2166942.1"/>
    </source>
</evidence>
<organism evidence="7 8">
    <name type="scientific">Methanobacterium spitsbergense</name>
    <dbReference type="NCBI Taxonomy" id="2874285"/>
    <lineage>
        <taxon>Archaea</taxon>
        <taxon>Methanobacteriati</taxon>
        <taxon>Methanobacteriota</taxon>
        <taxon>Methanomada group</taxon>
        <taxon>Methanobacteria</taxon>
        <taxon>Methanobacteriales</taxon>
        <taxon>Methanobacteriaceae</taxon>
        <taxon>Methanobacterium</taxon>
    </lineage>
</organism>
<protein>
    <submittedName>
        <fullName evidence="7">(Fe-S)-binding protein</fullName>
    </submittedName>
</protein>
<dbReference type="AlphaFoldDB" id="A0A8T5USB5"/>
<keyword evidence="2" id="KW-0479">Metal-binding</keyword>
<sequence>MMYFRGCVVREKLTNIADATETILKTAGLDYTILENEPCCGSFLMRTGFEDEALKVMEKTLKQLNKNEGEEILVSCAGCYNTLKNDYKELFGVELNVKHTSELLKELISEGKIKVKKTPKKVTYHDPCHLGRHSDIYEEPREIINETSVLVEMDRNRERSRCCGAGAGVKSAFPETALKVASKRIQDAESTNAEIIITSCSFCILNLENALKYTLDNENRGSVSSVLDITELILMGLEHEEV</sequence>
<keyword evidence="8" id="KW-1185">Reference proteome</keyword>
<keyword evidence="4" id="KW-0408">Iron</keyword>
<feature type="domain" description="Cysteine-rich" evidence="6">
    <location>
        <begin position="122"/>
        <end position="207"/>
    </location>
</feature>
<evidence type="ECO:0000256" key="1">
    <source>
        <dbReference type="ARBA" id="ARBA00022485"/>
    </source>
</evidence>
<dbReference type="GO" id="GO:0051539">
    <property type="term" value="F:4 iron, 4 sulfur cluster binding"/>
    <property type="evidence" value="ECO:0007669"/>
    <property type="project" value="UniProtKB-KW"/>
</dbReference>
<dbReference type="GO" id="GO:0016491">
    <property type="term" value="F:oxidoreductase activity"/>
    <property type="evidence" value="ECO:0007669"/>
    <property type="project" value="UniProtKB-KW"/>
</dbReference>
<evidence type="ECO:0000313" key="8">
    <source>
        <dbReference type="Proteomes" id="UP000825933"/>
    </source>
</evidence>
<dbReference type="RefSeq" id="WP_223792482.1">
    <property type="nucleotide sequence ID" value="NZ_JAIOUQ010000016.1"/>
</dbReference>
<keyword evidence="3" id="KW-0560">Oxidoreductase</keyword>
<dbReference type="EMBL" id="JAIOUQ010000016">
    <property type="protein sequence ID" value="MBZ2166942.1"/>
    <property type="molecule type" value="Genomic_DNA"/>
</dbReference>